<feature type="domain" description="HTH araC/xylS-type" evidence="4">
    <location>
        <begin position="207"/>
        <end position="305"/>
    </location>
</feature>
<dbReference type="Proteomes" id="UP000677413">
    <property type="component" value="Unassembled WGS sequence"/>
</dbReference>
<evidence type="ECO:0000256" key="2">
    <source>
        <dbReference type="ARBA" id="ARBA00023125"/>
    </source>
</evidence>
<evidence type="ECO:0000259" key="4">
    <source>
        <dbReference type="PROSITE" id="PS01124"/>
    </source>
</evidence>
<dbReference type="GO" id="GO:0043565">
    <property type="term" value="F:sequence-specific DNA binding"/>
    <property type="evidence" value="ECO:0007669"/>
    <property type="project" value="InterPro"/>
</dbReference>
<dbReference type="Pfam" id="PF12852">
    <property type="entry name" value="Cupin_6"/>
    <property type="match status" value="1"/>
</dbReference>
<keyword evidence="6" id="KW-1185">Reference proteome</keyword>
<evidence type="ECO:0000313" key="5">
    <source>
        <dbReference type="EMBL" id="MBQ0854856.1"/>
    </source>
</evidence>
<gene>
    <name evidence="5" type="ORF">J8N05_42600</name>
</gene>
<protein>
    <submittedName>
        <fullName evidence="5">AraC family transcriptional regulator</fullName>
    </submittedName>
</protein>
<dbReference type="Gene3D" id="1.10.10.60">
    <property type="entry name" value="Homeodomain-like"/>
    <property type="match status" value="2"/>
</dbReference>
<accession>A0A940Y7X2</accession>
<dbReference type="InterPro" id="IPR018062">
    <property type="entry name" value="HTH_AraC-typ_CS"/>
</dbReference>
<organism evidence="5 6">
    <name type="scientific">Streptomyces liliiviolaceus</name>
    <dbReference type="NCBI Taxonomy" id="2823109"/>
    <lineage>
        <taxon>Bacteria</taxon>
        <taxon>Bacillati</taxon>
        <taxon>Actinomycetota</taxon>
        <taxon>Actinomycetes</taxon>
        <taxon>Kitasatosporales</taxon>
        <taxon>Streptomycetaceae</taxon>
        <taxon>Streptomyces</taxon>
    </lineage>
</organism>
<dbReference type="AlphaFoldDB" id="A0A940Y7X2"/>
<dbReference type="InterPro" id="IPR009057">
    <property type="entry name" value="Homeodomain-like_sf"/>
</dbReference>
<dbReference type="GO" id="GO:0003700">
    <property type="term" value="F:DNA-binding transcription factor activity"/>
    <property type="evidence" value="ECO:0007669"/>
    <property type="project" value="InterPro"/>
</dbReference>
<dbReference type="PANTHER" id="PTHR46796">
    <property type="entry name" value="HTH-TYPE TRANSCRIPTIONAL ACTIVATOR RHAS-RELATED"/>
    <property type="match status" value="1"/>
</dbReference>
<dbReference type="PANTHER" id="PTHR46796:SF7">
    <property type="entry name" value="ARAC FAMILY TRANSCRIPTIONAL REGULATOR"/>
    <property type="match status" value="1"/>
</dbReference>
<dbReference type="InterPro" id="IPR032783">
    <property type="entry name" value="AraC_lig"/>
</dbReference>
<dbReference type="RefSeq" id="WP_210894261.1">
    <property type="nucleotide sequence ID" value="NZ_JAGPYQ010000002.1"/>
</dbReference>
<proteinExistence type="predicted"/>
<keyword evidence="2" id="KW-0238">DNA-binding</keyword>
<dbReference type="SMART" id="SM00342">
    <property type="entry name" value="HTH_ARAC"/>
    <property type="match status" value="1"/>
</dbReference>
<dbReference type="SUPFAM" id="SSF46689">
    <property type="entry name" value="Homeodomain-like"/>
    <property type="match status" value="2"/>
</dbReference>
<dbReference type="InterPro" id="IPR018060">
    <property type="entry name" value="HTH_AraC"/>
</dbReference>
<evidence type="ECO:0000313" key="6">
    <source>
        <dbReference type="Proteomes" id="UP000677413"/>
    </source>
</evidence>
<name>A0A940Y7X2_9ACTN</name>
<dbReference type="PROSITE" id="PS01124">
    <property type="entry name" value="HTH_ARAC_FAMILY_2"/>
    <property type="match status" value="1"/>
</dbReference>
<dbReference type="Pfam" id="PF12833">
    <property type="entry name" value="HTH_18"/>
    <property type="match status" value="1"/>
</dbReference>
<sequence>MISQAVSGLRVGRETVRRFCQSGPWGLRYAGLTGSGFHVVLRGSGWLVSLDAPPVALRPGDVVLVTSGADHGLSHAPCRLDGLPQVALSLDQPGPGPADFEFLCGAYRLDHGQVHPYLTVMPDLLVVSPDHDRFPALRSVVDLLDGDAAQQAQAQAQSEAETQVQTPQGASVTRSALLDLMLVHVLRQWMEDEGAQGRPVLSDPVIASALRTIHGEPQKQWTVARLSETVGMSRVAFTRRFSSVVGKPPMTYLRDWRLSCAARLLRETDASLAAIARQVGYSTEFAFAGAFRREYGVAPGRFRQTGAHPRQAHPH</sequence>
<comment type="caution">
    <text evidence="5">The sequence shown here is derived from an EMBL/GenBank/DDBJ whole genome shotgun (WGS) entry which is preliminary data.</text>
</comment>
<keyword evidence="1" id="KW-0805">Transcription regulation</keyword>
<dbReference type="InterPro" id="IPR050204">
    <property type="entry name" value="AraC_XylS_family_regulators"/>
</dbReference>
<evidence type="ECO:0000256" key="3">
    <source>
        <dbReference type="ARBA" id="ARBA00023163"/>
    </source>
</evidence>
<keyword evidence="3" id="KW-0804">Transcription</keyword>
<dbReference type="PROSITE" id="PS00041">
    <property type="entry name" value="HTH_ARAC_FAMILY_1"/>
    <property type="match status" value="1"/>
</dbReference>
<reference evidence="5 6" key="1">
    <citation type="submission" date="2021-04" db="EMBL/GenBank/DDBJ databases">
        <authorList>
            <person name="Tang X."/>
            <person name="Zhou X."/>
            <person name="Chen X."/>
            <person name="Cernava T."/>
            <person name="Zhang C."/>
        </authorList>
    </citation>
    <scope>NUCLEOTIDE SEQUENCE [LARGE SCALE GENOMIC DNA]</scope>
    <source>
        <strain evidence="5 6">BH-SS-21</strain>
    </source>
</reference>
<dbReference type="EMBL" id="JAGPYQ010000002">
    <property type="protein sequence ID" value="MBQ0854856.1"/>
    <property type="molecule type" value="Genomic_DNA"/>
</dbReference>
<evidence type="ECO:0000256" key="1">
    <source>
        <dbReference type="ARBA" id="ARBA00023015"/>
    </source>
</evidence>